<keyword evidence="3" id="KW-1185">Reference proteome</keyword>
<keyword evidence="1" id="KW-0812">Transmembrane</keyword>
<organism evidence="2 3">
    <name type="scientific">Aquipluma nitroreducens</name>
    <dbReference type="NCBI Taxonomy" id="2010828"/>
    <lineage>
        <taxon>Bacteria</taxon>
        <taxon>Pseudomonadati</taxon>
        <taxon>Bacteroidota</taxon>
        <taxon>Bacteroidia</taxon>
        <taxon>Marinilabiliales</taxon>
        <taxon>Prolixibacteraceae</taxon>
        <taxon>Aquipluma</taxon>
    </lineage>
</organism>
<evidence type="ECO:0008006" key="4">
    <source>
        <dbReference type="Google" id="ProtNLM"/>
    </source>
</evidence>
<dbReference type="KEGG" id="anf:AQPE_1340"/>
<reference evidence="2" key="1">
    <citation type="journal article" date="2020" name="Int. J. Syst. Evol. Microbiol.">
        <title>Aquipluma nitroreducens gen. nov. sp. nov., a novel facultatively anaerobic bacterium isolated from a freshwater lake.</title>
        <authorList>
            <person name="Watanabe M."/>
            <person name="Kojima H."/>
            <person name="Fukui M."/>
        </authorList>
    </citation>
    <scope>NUCLEOTIDE SEQUENCE</scope>
    <source>
        <strain evidence="2">MeG22</strain>
    </source>
</reference>
<dbReference type="Proteomes" id="UP001193389">
    <property type="component" value="Chromosome"/>
</dbReference>
<evidence type="ECO:0000313" key="2">
    <source>
        <dbReference type="EMBL" id="BBE17191.1"/>
    </source>
</evidence>
<accession>A0A5K7S6K9</accession>
<feature type="transmembrane region" description="Helical" evidence="1">
    <location>
        <begin position="38"/>
        <end position="59"/>
    </location>
</feature>
<evidence type="ECO:0000313" key="3">
    <source>
        <dbReference type="Proteomes" id="UP001193389"/>
    </source>
</evidence>
<dbReference type="AlphaFoldDB" id="A0A5K7S6K9"/>
<sequence>MDELFRDKLLNYEQEPPAYLLDKILSAVAGERRKKKLIFWRVAGVAAALLIAFVAGWQLNDGDFPEMKQAVVVEQSSTSTKSPETHIQSEKVTPAQEIAPATTSLASNVVNSASPKTQSRSIDLNSESVATTMASQSTPIATNNESLLMKPLKSLYRMIKPENENSNTLQAMKSGENSPVLIQKTIDQQIMELNKKILTAENTSEEKARWLVGAQVSPEYNVSRGSQSRSYASSMLRTSSANQVDLGGGISVEYKKGKRWSLQSGVYYSGLGQSSGNSSSSGGKDLQYATLGSNYFNTPVSMAPNSNRMSMNSNAGVIELSKIPSGLVVGNSLEDKTLNSAVIVSSTNFIQNFDYIEIPLYLRYTLIDAKFDVVMLGGFSSNVLVGNQIFVEDSSGKSLVGKTKDMETLNYSGTLGLGIKYELSNRLFLNVEPRLKYYLNSLNSNSEVTYKPYTIGVFTGLSYEF</sequence>
<proteinExistence type="predicted"/>
<keyword evidence="1" id="KW-1133">Transmembrane helix</keyword>
<protein>
    <recommendedName>
        <fullName evidence="4">Outer membrane protein beta-barrel domain-containing protein</fullName>
    </recommendedName>
</protein>
<dbReference type="SUPFAM" id="SSF56925">
    <property type="entry name" value="OMPA-like"/>
    <property type="match status" value="1"/>
</dbReference>
<keyword evidence="1" id="KW-0472">Membrane</keyword>
<dbReference type="InterPro" id="IPR011250">
    <property type="entry name" value="OMP/PagP_B-barrel"/>
</dbReference>
<evidence type="ECO:0000256" key="1">
    <source>
        <dbReference type="SAM" id="Phobius"/>
    </source>
</evidence>
<gene>
    <name evidence="2" type="ORF">AQPE_1340</name>
</gene>
<dbReference type="EMBL" id="AP018694">
    <property type="protein sequence ID" value="BBE17191.1"/>
    <property type="molecule type" value="Genomic_DNA"/>
</dbReference>
<name>A0A5K7S6K9_9BACT</name>